<dbReference type="AlphaFoldDB" id="A0A059ZTJ8"/>
<evidence type="ECO:0000313" key="3">
    <source>
        <dbReference type="Proteomes" id="UP000005522"/>
    </source>
</evidence>
<evidence type="ECO:0000256" key="1">
    <source>
        <dbReference type="SAM" id="MobiDB-lite"/>
    </source>
</evidence>
<feature type="compositionally biased region" description="Basic residues" evidence="1">
    <location>
        <begin position="174"/>
        <end position="215"/>
    </location>
</feature>
<accession>A0A059ZTJ8</accession>
<proteinExistence type="predicted"/>
<protein>
    <submittedName>
        <fullName evidence="2">Na+/H+ antiporter NhaA type</fullName>
    </submittedName>
</protein>
<organism evidence="2 3">
    <name type="scientific">Acidithiobacillus caldus (strain ATCC 51756 / DSM 8584 / KU)</name>
    <dbReference type="NCBI Taxonomy" id="637389"/>
    <lineage>
        <taxon>Bacteria</taxon>
        <taxon>Pseudomonadati</taxon>
        <taxon>Pseudomonadota</taxon>
        <taxon>Acidithiobacillia</taxon>
        <taxon>Acidithiobacillales</taxon>
        <taxon>Acidithiobacillaceae</taxon>
        <taxon>Acidithiobacillus</taxon>
    </lineage>
</organism>
<dbReference type="EMBL" id="CP005986">
    <property type="protein sequence ID" value="AIA54945.1"/>
    <property type="molecule type" value="Genomic_DNA"/>
</dbReference>
<feature type="region of interest" description="Disordered" evidence="1">
    <location>
        <begin position="84"/>
        <end position="215"/>
    </location>
</feature>
<evidence type="ECO:0000313" key="2">
    <source>
        <dbReference type="EMBL" id="AIA54945.1"/>
    </source>
</evidence>
<gene>
    <name evidence="2" type="ORF">Acaty_c1075</name>
</gene>
<reference evidence="2 3" key="1">
    <citation type="journal article" date="2009" name="J. Bacteriol.">
        <title>Draft genome sequence of the extremely acidophilic bacterium Acidithiobacillus caldus ATCC 51756 reveals metabolic versatility in the genus Acidithiobacillus.</title>
        <authorList>
            <person name="Valdes J."/>
            <person name="Quatrini R."/>
            <person name="Hallberg K."/>
            <person name="Dopson M."/>
            <person name="Valenzuela P.D."/>
            <person name="Holmes D.S."/>
        </authorList>
    </citation>
    <scope>NUCLEOTIDE SEQUENCE [LARGE SCALE GENOMIC DNA]</scope>
    <source>
        <strain evidence="3">ATCC 51756 / DSM 8584 / KU</strain>
    </source>
</reference>
<dbReference type="KEGG" id="acz:Acaty_c1075"/>
<dbReference type="HOGENOM" id="CLU_715005_0_0_6"/>
<feature type="compositionally biased region" description="Low complexity" evidence="1">
    <location>
        <begin position="153"/>
        <end position="173"/>
    </location>
</feature>
<feature type="compositionally biased region" description="Low complexity" evidence="1">
    <location>
        <begin position="117"/>
        <end position="133"/>
    </location>
</feature>
<dbReference type="Proteomes" id="UP000005522">
    <property type="component" value="Chromosome"/>
</dbReference>
<sequence>MRESARLTCKADHATVSGHAHGKNIGWTGIKGNSSHHRHRAHALGWKHEDDSAVPGIHRLAPRTHGRSPDLLAVEAWVEDTGRTQNAGSEGLGGINGTAPEGAASSALRRATRPTRGRSAGSPRRRPTGSTGRRPTRPTGRRPTRPTGRRPTRPTGGRPTRPTGRRPTGSTGRRPTRPTGRRPTRPTGRRPARPTGLPRRRWGRGTRWRRRRRCHPQRTEKGPRWRWWRCAGRWGWWRWCAGRRRRRRCGIVLVVDLWVVVPQLVLCVERRRVPGNIGLWRREVVILWIIREPYAVSGPSQIQTEIQGVCLRCGANEEARGQHGRNEDSVFAVHDFSPSGKVSPFVGSVCPSVPADLPICTKQFLRHSLVDGPDADCGCFCAVCGW</sequence>
<name>A0A059ZTJ8_ACICK</name>
<feature type="compositionally biased region" description="Basic residues" evidence="1">
    <location>
        <begin position="134"/>
        <end position="152"/>
    </location>
</feature>